<evidence type="ECO:0000256" key="1">
    <source>
        <dbReference type="SAM" id="MobiDB-lite"/>
    </source>
</evidence>
<organism evidence="2 3">
    <name type="scientific">Tegillarca granosa</name>
    <name type="common">Malaysian cockle</name>
    <name type="synonym">Anadara granosa</name>
    <dbReference type="NCBI Taxonomy" id="220873"/>
    <lineage>
        <taxon>Eukaryota</taxon>
        <taxon>Metazoa</taxon>
        <taxon>Spiralia</taxon>
        <taxon>Lophotrochozoa</taxon>
        <taxon>Mollusca</taxon>
        <taxon>Bivalvia</taxon>
        <taxon>Autobranchia</taxon>
        <taxon>Pteriomorphia</taxon>
        <taxon>Arcoida</taxon>
        <taxon>Arcoidea</taxon>
        <taxon>Arcidae</taxon>
        <taxon>Tegillarca</taxon>
    </lineage>
</organism>
<evidence type="ECO:0000313" key="2">
    <source>
        <dbReference type="EMBL" id="KAJ8300953.1"/>
    </source>
</evidence>
<keyword evidence="3" id="KW-1185">Reference proteome</keyword>
<comment type="caution">
    <text evidence="2">The sequence shown here is derived from an EMBL/GenBank/DDBJ whole genome shotgun (WGS) entry which is preliminary data.</text>
</comment>
<dbReference type="Proteomes" id="UP001217089">
    <property type="component" value="Unassembled WGS sequence"/>
</dbReference>
<gene>
    <name evidence="2" type="ORF">KUTeg_022472</name>
</gene>
<protein>
    <submittedName>
        <fullName evidence="2">Uncharacterized protein</fullName>
    </submittedName>
</protein>
<evidence type="ECO:0000313" key="3">
    <source>
        <dbReference type="Proteomes" id="UP001217089"/>
    </source>
</evidence>
<feature type="region of interest" description="Disordered" evidence="1">
    <location>
        <begin position="1"/>
        <end position="40"/>
    </location>
</feature>
<name>A0ABQ9E6A9_TEGGR</name>
<dbReference type="EMBL" id="JARBDR010000919">
    <property type="protein sequence ID" value="KAJ8300953.1"/>
    <property type="molecule type" value="Genomic_DNA"/>
</dbReference>
<feature type="compositionally biased region" description="Basic residues" evidence="1">
    <location>
        <begin position="20"/>
        <end position="35"/>
    </location>
</feature>
<feature type="compositionally biased region" description="Basic residues" evidence="1">
    <location>
        <begin position="1"/>
        <end position="12"/>
    </location>
</feature>
<accession>A0ABQ9E6A9</accession>
<reference evidence="2 3" key="1">
    <citation type="submission" date="2022-12" db="EMBL/GenBank/DDBJ databases">
        <title>Chromosome-level genome of Tegillarca granosa.</title>
        <authorList>
            <person name="Kim J."/>
        </authorList>
    </citation>
    <scope>NUCLEOTIDE SEQUENCE [LARGE SCALE GENOMIC DNA]</scope>
    <source>
        <strain evidence="2">Teg-2019</strain>
        <tissue evidence="2">Adductor muscle</tissue>
    </source>
</reference>
<sequence length="69" mass="7058">MAAAKGKGKGKKAAGDSPAKAKKATKKPAAKKASGKKGFQQQNDKLCFVFVGVKRAGKKAAAKGKKAKK</sequence>
<proteinExistence type="predicted"/>